<dbReference type="AlphaFoldDB" id="A0A017S2T7"/>
<sequence>RSLVTTEPAPTVHPLPILTPGRMMTFPPIQQSSSMKTGWPNSTNLIRESTLVS</sequence>
<reference evidence="3" key="1">
    <citation type="journal article" date="2014" name="Nat. Commun.">
        <title>Genomic adaptations of the halophilic Dead Sea filamentous fungus Eurotium rubrum.</title>
        <authorList>
            <person name="Kis-Papo T."/>
            <person name="Weig A.R."/>
            <person name="Riley R."/>
            <person name="Persoh D."/>
            <person name="Salamov A."/>
            <person name="Sun H."/>
            <person name="Lipzen A."/>
            <person name="Wasser S.P."/>
            <person name="Rambold G."/>
            <person name="Grigoriev I.V."/>
            <person name="Nevo E."/>
        </authorList>
    </citation>
    <scope>NUCLEOTIDE SEQUENCE [LARGE SCALE GENOMIC DNA]</scope>
    <source>
        <strain evidence="3">CBS 135680</strain>
    </source>
</reference>
<dbReference type="EMBL" id="KK088446">
    <property type="protein sequence ID" value="EYE91348.1"/>
    <property type="molecule type" value="Genomic_DNA"/>
</dbReference>
<dbReference type="GeneID" id="63700122"/>
<proteinExistence type="predicted"/>
<organism evidence="2 3">
    <name type="scientific">Aspergillus ruber (strain CBS 135680)</name>
    <dbReference type="NCBI Taxonomy" id="1388766"/>
    <lineage>
        <taxon>Eukaryota</taxon>
        <taxon>Fungi</taxon>
        <taxon>Dikarya</taxon>
        <taxon>Ascomycota</taxon>
        <taxon>Pezizomycotina</taxon>
        <taxon>Eurotiomycetes</taxon>
        <taxon>Eurotiomycetidae</taxon>
        <taxon>Eurotiales</taxon>
        <taxon>Aspergillaceae</taxon>
        <taxon>Aspergillus</taxon>
        <taxon>Aspergillus subgen. Aspergillus</taxon>
    </lineage>
</organism>
<accession>A0A017S2T7</accession>
<protein>
    <submittedName>
        <fullName evidence="2">Uncharacterized protein</fullName>
    </submittedName>
</protein>
<gene>
    <name evidence="2" type="ORF">EURHEDRAFT_465063</name>
</gene>
<dbReference type="Proteomes" id="UP000019804">
    <property type="component" value="Unassembled WGS sequence"/>
</dbReference>
<evidence type="ECO:0000313" key="2">
    <source>
        <dbReference type="EMBL" id="EYE91348.1"/>
    </source>
</evidence>
<dbReference type="OrthoDB" id="5351653at2759"/>
<feature type="non-terminal residue" evidence="2">
    <location>
        <position position="1"/>
    </location>
</feature>
<name>A0A017S2T7_ASPRC</name>
<evidence type="ECO:0000313" key="3">
    <source>
        <dbReference type="Proteomes" id="UP000019804"/>
    </source>
</evidence>
<dbReference type="HOGENOM" id="CLU_183910_0_0_1"/>
<feature type="compositionally biased region" description="Polar residues" evidence="1">
    <location>
        <begin position="28"/>
        <end position="53"/>
    </location>
</feature>
<feature type="region of interest" description="Disordered" evidence="1">
    <location>
        <begin position="1"/>
        <end position="53"/>
    </location>
</feature>
<dbReference type="RefSeq" id="XP_040635038.1">
    <property type="nucleotide sequence ID" value="XM_040784998.1"/>
</dbReference>
<evidence type="ECO:0000256" key="1">
    <source>
        <dbReference type="SAM" id="MobiDB-lite"/>
    </source>
</evidence>
<keyword evidence="3" id="KW-1185">Reference proteome</keyword>